<dbReference type="EC" id="3.1.-.-" evidence="5"/>
<keyword evidence="3 5" id="KW-0540">Nuclease</keyword>
<dbReference type="PANTHER" id="PTHR33317:SF4">
    <property type="entry name" value="POLYNUCLEOTIDYL TRANSFERASE, RIBONUCLEASE H-LIKE SUPERFAMILY PROTEIN"/>
    <property type="match status" value="1"/>
</dbReference>
<evidence type="ECO:0000256" key="3">
    <source>
        <dbReference type="ARBA" id="ARBA00022722"/>
    </source>
</evidence>
<dbReference type="KEGG" id="nmv:NITMOv2_2486"/>
<dbReference type="GO" id="GO:0016788">
    <property type="term" value="F:hydrolase activity, acting on ester bonds"/>
    <property type="evidence" value="ECO:0007669"/>
    <property type="project" value="UniProtKB-UniRule"/>
</dbReference>
<dbReference type="GO" id="GO:0000967">
    <property type="term" value="P:rRNA 5'-end processing"/>
    <property type="evidence" value="ECO:0007669"/>
    <property type="project" value="UniProtKB-UniRule"/>
</dbReference>
<protein>
    <recommendedName>
        <fullName evidence="5">Putative pre-16S rRNA nuclease</fullName>
        <ecNumber evidence="5">3.1.-.-</ecNumber>
    </recommendedName>
</protein>
<comment type="subcellular location">
    <subcellularLocation>
        <location evidence="5">Cytoplasm</location>
    </subcellularLocation>
</comment>
<dbReference type="HAMAP" id="MF_00651">
    <property type="entry name" value="Nuclease_YqgF"/>
    <property type="match status" value="1"/>
</dbReference>
<dbReference type="STRING" id="42253.NITMOv2_2486"/>
<dbReference type="InterPro" id="IPR012337">
    <property type="entry name" value="RNaseH-like_sf"/>
</dbReference>
<reference evidence="8 9" key="1">
    <citation type="journal article" date="2015" name="Proc. Natl. Acad. Sci. U.S.A.">
        <title>Expanded metabolic versatility of ubiquitous nitrite-oxidizing bacteria from the genus Nitrospira.</title>
        <authorList>
            <person name="Koch H."/>
            <person name="Lucker S."/>
            <person name="Albertsen M."/>
            <person name="Kitzinger K."/>
            <person name="Herbold C."/>
            <person name="Spieck E."/>
            <person name="Nielsen P.H."/>
            <person name="Wagner M."/>
            <person name="Daims H."/>
        </authorList>
    </citation>
    <scope>NUCLEOTIDE SEQUENCE [LARGE SCALE GENOMIC DNA]</scope>
    <source>
        <strain evidence="8 9">NSP M-1</strain>
    </source>
</reference>
<feature type="compositionally biased region" description="Basic residues" evidence="6">
    <location>
        <begin position="173"/>
        <end position="182"/>
    </location>
</feature>
<dbReference type="EMBL" id="CP011801">
    <property type="protein sequence ID" value="ALA58899.1"/>
    <property type="molecule type" value="Genomic_DNA"/>
</dbReference>
<dbReference type="SUPFAM" id="SSF53098">
    <property type="entry name" value="Ribonuclease H-like"/>
    <property type="match status" value="1"/>
</dbReference>
<dbReference type="InterPro" id="IPR006641">
    <property type="entry name" value="YqgF/RNaseH-like_dom"/>
</dbReference>
<evidence type="ECO:0000256" key="2">
    <source>
        <dbReference type="ARBA" id="ARBA00022517"/>
    </source>
</evidence>
<dbReference type="GO" id="GO:0005829">
    <property type="term" value="C:cytosol"/>
    <property type="evidence" value="ECO:0007669"/>
    <property type="project" value="TreeGrafter"/>
</dbReference>
<dbReference type="RefSeq" id="WP_083447958.1">
    <property type="nucleotide sequence ID" value="NZ_CP011801.1"/>
</dbReference>
<keyword evidence="4 5" id="KW-0378">Hydrolase</keyword>
<organism evidence="8 9">
    <name type="scientific">Nitrospira moscoviensis</name>
    <dbReference type="NCBI Taxonomy" id="42253"/>
    <lineage>
        <taxon>Bacteria</taxon>
        <taxon>Pseudomonadati</taxon>
        <taxon>Nitrospirota</taxon>
        <taxon>Nitrospiria</taxon>
        <taxon>Nitrospirales</taxon>
        <taxon>Nitrospiraceae</taxon>
        <taxon>Nitrospira</taxon>
    </lineage>
</organism>
<dbReference type="SMART" id="SM00732">
    <property type="entry name" value="YqgFc"/>
    <property type="match status" value="1"/>
</dbReference>
<dbReference type="InterPro" id="IPR037027">
    <property type="entry name" value="YqgF/RNaseH-like_dom_sf"/>
</dbReference>
<dbReference type="PATRIC" id="fig|42253.5.peg.2451"/>
<accession>A0A0K2GDI2</accession>
<dbReference type="Proteomes" id="UP000069205">
    <property type="component" value="Chromosome"/>
</dbReference>
<dbReference type="AlphaFoldDB" id="A0A0K2GDI2"/>
<proteinExistence type="inferred from homology"/>
<evidence type="ECO:0000313" key="9">
    <source>
        <dbReference type="Proteomes" id="UP000069205"/>
    </source>
</evidence>
<keyword evidence="2 5" id="KW-0690">Ribosome biogenesis</keyword>
<keyword evidence="1 5" id="KW-0963">Cytoplasm</keyword>
<name>A0A0K2GDI2_NITMO</name>
<gene>
    <name evidence="8" type="primary">yqgF</name>
    <name evidence="8" type="ORF">NITMOv2_2486</name>
</gene>
<evidence type="ECO:0000256" key="6">
    <source>
        <dbReference type="SAM" id="MobiDB-lite"/>
    </source>
</evidence>
<keyword evidence="9" id="KW-1185">Reference proteome</keyword>
<feature type="compositionally biased region" description="Low complexity" evidence="6">
    <location>
        <begin position="138"/>
        <end position="147"/>
    </location>
</feature>
<feature type="compositionally biased region" description="Acidic residues" evidence="6">
    <location>
        <begin position="153"/>
        <end position="167"/>
    </location>
</feature>
<evidence type="ECO:0000256" key="1">
    <source>
        <dbReference type="ARBA" id="ARBA00022490"/>
    </source>
</evidence>
<dbReference type="CDD" id="cd16964">
    <property type="entry name" value="YqgF"/>
    <property type="match status" value="1"/>
</dbReference>
<dbReference type="GO" id="GO:0004518">
    <property type="term" value="F:nuclease activity"/>
    <property type="evidence" value="ECO:0007669"/>
    <property type="project" value="UniProtKB-KW"/>
</dbReference>
<evidence type="ECO:0000313" key="8">
    <source>
        <dbReference type="EMBL" id="ALA58899.1"/>
    </source>
</evidence>
<dbReference type="Pfam" id="PF03652">
    <property type="entry name" value="RuvX"/>
    <property type="match status" value="1"/>
</dbReference>
<sequence length="190" mass="21006">MASRILALDHGTKRIGVALSDELGWTAQPLETYERRTLDRDIAHIQELVQTHDVGRVLLGLPLRLSGEEGPAVQAVRQFVERLAASLPVPVITWDERMTTKAAEELLIAADMSRKKRKGVVDRVAAAILLQSYLEAQAEPASPAAAEVRAEDWDYSTETEPSDETAPDPDRAHPRRRARRSGRLPDDSLG</sequence>
<evidence type="ECO:0000259" key="7">
    <source>
        <dbReference type="SMART" id="SM00732"/>
    </source>
</evidence>
<dbReference type="InterPro" id="IPR005227">
    <property type="entry name" value="YqgF"/>
</dbReference>
<feature type="domain" description="YqgF/RNase H-like" evidence="7">
    <location>
        <begin position="3"/>
        <end position="103"/>
    </location>
</feature>
<evidence type="ECO:0000256" key="4">
    <source>
        <dbReference type="ARBA" id="ARBA00022801"/>
    </source>
</evidence>
<comment type="similarity">
    <text evidence="5">Belongs to the YqgF HJR family.</text>
</comment>
<dbReference type="OrthoDB" id="9796140at2"/>
<comment type="function">
    <text evidence="5">Could be a nuclease involved in processing of the 5'-end of pre-16S rRNA.</text>
</comment>
<dbReference type="PANTHER" id="PTHR33317">
    <property type="entry name" value="POLYNUCLEOTIDYL TRANSFERASE, RIBONUCLEASE H-LIKE SUPERFAMILY PROTEIN"/>
    <property type="match status" value="1"/>
</dbReference>
<feature type="region of interest" description="Disordered" evidence="6">
    <location>
        <begin position="138"/>
        <end position="190"/>
    </location>
</feature>
<dbReference type="Gene3D" id="3.30.420.140">
    <property type="entry name" value="YqgF/RNase H-like domain"/>
    <property type="match status" value="1"/>
</dbReference>
<dbReference type="NCBIfam" id="TIGR00250">
    <property type="entry name" value="RNAse_H_YqgF"/>
    <property type="match status" value="1"/>
</dbReference>
<evidence type="ECO:0000256" key="5">
    <source>
        <dbReference type="HAMAP-Rule" id="MF_00651"/>
    </source>
</evidence>